<evidence type="ECO:0000313" key="2">
    <source>
        <dbReference type="EMBL" id="ODM96789.1"/>
    </source>
</evidence>
<keyword evidence="1" id="KW-0812">Transmembrane</keyword>
<sequence length="158" mass="17177">MLFDHFLRFSPADDVASIVGKFAALMCTVLIIVGIVSGLAYVICYILYRSWSQNHPGGDARKCRFCFPHNPDDNLKCIYVHNFASHPGHQQGSFQEAACVIAQSSVNGNNLVVNKPSAEKEYLPLTKSKQGEITVAASPVIGLSEAPPSQLLNKVNSN</sequence>
<dbReference type="Proteomes" id="UP000094527">
    <property type="component" value="Unassembled WGS sequence"/>
</dbReference>
<gene>
    <name evidence="2" type="ORF">Ocin01_09881</name>
</gene>
<protein>
    <submittedName>
        <fullName evidence="2">Uncharacterized protein</fullName>
    </submittedName>
</protein>
<organism evidence="2 3">
    <name type="scientific">Orchesella cincta</name>
    <name type="common">Springtail</name>
    <name type="synonym">Podura cincta</name>
    <dbReference type="NCBI Taxonomy" id="48709"/>
    <lineage>
        <taxon>Eukaryota</taxon>
        <taxon>Metazoa</taxon>
        <taxon>Ecdysozoa</taxon>
        <taxon>Arthropoda</taxon>
        <taxon>Hexapoda</taxon>
        <taxon>Collembola</taxon>
        <taxon>Entomobryomorpha</taxon>
        <taxon>Entomobryoidea</taxon>
        <taxon>Orchesellidae</taxon>
        <taxon>Orchesellinae</taxon>
        <taxon>Orchesella</taxon>
    </lineage>
</organism>
<proteinExistence type="predicted"/>
<dbReference type="AlphaFoldDB" id="A0A1D2MUL4"/>
<dbReference type="EMBL" id="LJIJ01000502">
    <property type="protein sequence ID" value="ODM96789.1"/>
    <property type="molecule type" value="Genomic_DNA"/>
</dbReference>
<keyword evidence="1" id="KW-1133">Transmembrane helix</keyword>
<feature type="transmembrane region" description="Helical" evidence="1">
    <location>
        <begin position="22"/>
        <end position="48"/>
    </location>
</feature>
<comment type="caution">
    <text evidence="2">The sequence shown here is derived from an EMBL/GenBank/DDBJ whole genome shotgun (WGS) entry which is preliminary data.</text>
</comment>
<reference evidence="2 3" key="1">
    <citation type="journal article" date="2016" name="Genome Biol. Evol.">
        <title>Gene Family Evolution Reflects Adaptation to Soil Environmental Stressors in the Genome of the Collembolan Orchesella cincta.</title>
        <authorList>
            <person name="Faddeeva-Vakhrusheva A."/>
            <person name="Derks M.F."/>
            <person name="Anvar S.Y."/>
            <person name="Agamennone V."/>
            <person name="Suring W."/>
            <person name="Smit S."/>
            <person name="van Straalen N.M."/>
            <person name="Roelofs D."/>
        </authorList>
    </citation>
    <scope>NUCLEOTIDE SEQUENCE [LARGE SCALE GENOMIC DNA]</scope>
    <source>
        <tissue evidence="2">Mixed pool</tissue>
    </source>
</reference>
<keyword evidence="3" id="KW-1185">Reference proteome</keyword>
<keyword evidence="1" id="KW-0472">Membrane</keyword>
<accession>A0A1D2MUL4</accession>
<evidence type="ECO:0000256" key="1">
    <source>
        <dbReference type="SAM" id="Phobius"/>
    </source>
</evidence>
<name>A0A1D2MUL4_ORCCI</name>
<evidence type="ECO:0000313" key="3">
    <source>
        <dbReference type="Proteomes" id="UP000094527"/>
    </source>
</evidence>